<sequence>MALLPTPALTQDVETEFGTVRVYTFTYKANQEKEPLLLLPGRSSSTPMWEPNLRGLMSERPVYALDLLGEAGMSRQTKIIANQKEQARWLHEVITRLKLEKVHLVGVSIGGWTAMNVVRFYPEKVASVSLLDPVFVFAPISLKMIAASIPASVPFMPKWIREKMLSYISGGAKADDSEPIARLIESAMRTFKVKLPAPDLFSSSDLQKIEVPVLAFMAQNSTMHDSVKAVRNGTTYVPGLEIINWPNASHAINGEYPDQVNAKIAVFVEQHSNDSIK</sequence>
<proteinExistence type="predicted"/>
<dbReference type="Proteomes" id="UP000526125">
    <property type="component" value="Unassembled WGS sequence"/>
</dbReference>
<evidence type="ECO:0000313" key="2">
    <source>
        <dbReference type="EMBL" id="NUU75001.1"/>
    </source>
</evidence>
<dbReference type="PANTHER" id="PTHR43798">
    <property type="entry name" value="MONOACYLGLYCEROL LIPASE"/>
    <property type="match status" value="1"/>
</dbReference>
<evidence type="ECO:0000313" key="3">
    <source>
        <dbReference type="Proteomes" id="UP000526125"/>
    </source>
</evidence>
<name>A0A7Y6BV37_9BACL</name>
<dbReference type="InterPro" id="IPR050266">
    <property type="entry name" value="AB_hydrolase_sf"/>
</dbReference>
<protein>
    <submittedName>
        <fullName evidence="2">Alpha/beta hydrolase</fullName>
    </submittedName>
</protein>
<organism evidence="2 3">
    <name type="scientific">Paenibacillus xylanilyticus</name>
    <dbReference type="NCBI Taxonomy" id="248903"/>
    <lineage>
        <taxon>Bacteria</taxon>
        <taxon>Bacillati</taxon>
        <taxon>Bacillota</taxon>
        <taxon>Bacilli</taxon>
        <taxon>Bacillales</taxon>
        <taxon>Paenibacillaceae</taxon>
        <taxon>Paenibacillus</taxon>
    </lineage>
</organism>
<dbReference type="GO" id="GO:0016787">
    <property type="term" value="F:hydrolase activity"/>
    <property type="evidence" value="ECO:0007669"/>
    <property type="project" value="UniProtKB-KW"/>
</dbReference>
<feature type="domain" description="AB hydrolase-1" evidence="1">
    <location>
        <begin position="36"/>
        <end position="262"/>
    </location>
</feature>
<dbReference type="InterPro" id="IPR029058">
    <property type="entry name" value="AB_hydrolase_fold"/>
</dbReference>
<gene>
    <name evidence="2" type="ORF">HP552_07055</name>
</gene>
<dbReference type="AlphaFoldDB" id="A0A7Y6BV37"/>
<reference evidence="2 3" key="1">
    <citation type="submission" date="2020-05" db="EMBL/GenBank/DDBJ databases">
        <title>Genome Sequencing of Type Strains.</title>
        <authorList>
            <person name="Lemaire J.F."/>
            <person name="Inderbitzin P."/>
            <person name="Gregorio O.A."/>
            <person name="Collins S.B."/>
            <person name="Wespe N."/>
            <person name="Knight-Connoni V."/>
        </authorList>
    </citation>
    <scope>NUCLEOTIDE SEQUENCE [LARGE SCALE GENOMIC DNA]</scope>
    <source>
        <strain evidence="2 3">LMG 21957</strain>
    </source>
</reference>
<dbReference type="Pfam" id="PF12697">
    <property type="entry name" value="Abhydrolase_6"/>
    <property type="match status" value="1"/>
</dbReference>
<comment type="caution">
    <text evidence="2">The sequence shown here is derived from an EMBL/GenBank/DDBJ whole genome shotgun (WGS) entry which is preliminary data.</text>
</comment>
<dbReference type="Gene3D" id="3.40.50.1820">
    <property type="entry name" value="alpha/beta hydrolase"/>
    <property type="match status" value="1"/>
</dbReference>
<dbReference type="SUPFAM" id="SSF53474">
    <property type="entry name" value="alpha/beta-Hydrolases"/>
    <property type="match status" value="1"/>
</dbReference>
<keyword evidence="2" id="KW-0378">Hydrolase</keyword>
<dbReference type="InterPro" id="IPR000073">
    <property type="entry name" value="AB_hydrolase_1"/>
</dbReference>
<dbReference type="GO" id="GO:0016020">
    <property type="term" value="C:membrane"/>
    <property type="evidence" value="ECO:0007669"/>
    <property type="project" value="TreeGrafter"/>
</dbReference>
<accession>A0A7Y6BV37</accession>
<dbReference type="PANTHER" id="PTHR43798:SF33">
    <property type="entry name" value="HYDROLASE, PUTATIVE (AFU_ORTHOLOGUE AFUA_2G14860)-RELATED"/>
    <property type="match status" value="1"/>
</dbReference>
<dbReference type="EMBL" id="JABMCB010000160">
    <property type="protein sequence ID" value="NUU75001.1"/>
    <property type="molecule type" value="Genomic_DNA"/>
</dbReference>
<evidence type="ECO:0000259" key="1">
    <source>
        <dbReference type="Pfam" id="PF12697"/>
    </source>
</evidence>
<keyword evidence="3" id="KW-1185">Reference proteome</keyword>